<name>A0A9W8BB07_9FUNG</name>
<feature type="compositionally biased region" description="Basic and acidic residues" evidence="1">
    <location>
        <begin position="110"/>
        <end position="119"/>
    </location>
</feature>
<dbReference type="EMBL" id="JANBQB010000031">
    <property type="protein sequence ID" value="KAJ1984087.1"/>
    <property type="molecule type" value="Genomic_DNA"/>
</dbReference>
<dbReference type="InterPro" id="IPR029071">
    <property type="entry name" value="Ubiquitin-like_domsf"/>
</dbReference>
<reference evidence="3" key="1">
    <citation type="submission" date="2022-07" db="EMBL/GenBank/DDBJ databases">
        <title>Phylogenomic reconstructions and comparative analyses of Kickxellomycotina fungi.</title>
        <authorList>
            <person name="Reynolds N.K."/>
            <person name="Stajich J.E."/>
            <person name="Barry K."/>
            <person name="Grigoriev I.V."/>
            <person name="Crous P."/>
            <person name="Smith M.E."/>
        </authorList>
    </citation>
    <scope>NUCLEOTIDE SEQUENCE</scope>
    <source>
        <strain evidence="3">RSA 567</strain>
    </source>
</reference>
<dbReference type="PROSITE" id="PS50053">
    <property type="entry name" value="UBIQUITIN_2"/>
    <property type="match status" value="1"/>
</dbReference>
<keyword evidence="4" id="KW-1185">Reference proteome</keyword>
<dbReference type="Pfam" id="PF11976">
    <property type="entry name" value="Rad60-SLD"/>
    <property type="match status" value="1"/>
</dbReference>
<proteinExistence type="predicted"/>
<feature type="region of interest" description="Disordered" evidence="1">
    <location>
        <begin position="227"/>
        <end position="248"/>
    </location>
</feature>
<dbReference type="InterPro" id="IPR000626">
    <property type="entry name" value="Ubiquitin-like_dom"/>
</dbReference>
<feature type="compositionally biased region" description="Low complexity" evidence="1">
    <location>
        <begin position="179"/>
        <end position="194"/>
    </location>
</feature>
<sequence length="501" mass="54639">MSSSDDDMAGLEQRPQPKPRRRPRPVPTRTTHTLLTANAATPTAPTSQPAATTTDASDDDFFRQNTLWTTDLIAQSIQRSTVSQRQSSKRTDITPPSGRPTKRQTPDSTDSTKHAKCNSDSDGSDLQVVGDTMPAWPSRDLDKQDHDWDSDISLTPPPPLPVHLRDSPSDSSDVLIVDSASSPSPTASKPFPKATTPGRTTTPIPAKAIDRSLAALDPELQAIASSLGQSSTTTPHRQTLRSPAHFQTPLRLDLTTAMSTATPSTPTIVIRIVPAPNFYGVTVGLGGPPTPQPGVGIYQLRIDQPFEAIFSSFCRQRGLHRQEVVMAYHHVPMFGRSTPQSLDIVDDVEFTAYLKVRFEESKRQHEAEYQAKLRQMDEEAQLDAYYQALKVRSNSSHEDTAVSLLGHPQTTTDASPVGHGSSDDGEGTSGPHVKIKLRGRDGVDTTTVQELIAQYTKRLNIDTTASTARIEFDGEILDDGTTVEDLDLDDGDQLTVVLRPR</sequence>
<dbReference type="InterPro" id="IPR022617">
    <property type="entry name" value="Rad60/SUMO-like_dom"/>
</dbReference>
<feature type="region of interest" description="Disordered" evidence="1">
    <location>
        <begin position="407"/>
        <end position="434"/>
    </location>
</feature>
<dbReference type="SUPFAM" id="SSF54236">
    <property type="entry name" value="Ubiquitin-like"/>
    <property type="match status" value="1"/>
</dbReference>
<feature type="compositionally biased region" description="Basic and acidic residues" evidence="1">
    <location>
        <begin position="139"/>
        <end position="149"/>
    </location>
</feature>
<feature type="region of interest" description="Disordered" evidence="1">
    <location>
        <begin position="1"/>
        <end position="204"/>
    </location>
</feature>
<evidence type="ECO:0000313" key="3">
    <source>
        <dbReference type="EMBL" id="KAJ1984087.1"/>
    </source>
</evidence>
<dbReference type="OrthoDB" id="3365399at2759"/>
<accession>A0A9W8BB07</accession>
<feature type="compositionally biased region" description="Low complexity" evidence="1">
    <location>
        <begin position="27"/>
        <end position="54"/>
    </location>
</feature>
<feature type="compositionally biased region" description="Polar residues" evidence="1">
    <location>
        <begin position="63"/>
        <end position="86"/>
    </location>
</feature>
<evidence type="ECO:0000256" key="1">
    <source>
        <dbReference type="SAM" id="MobiDB-lite"/>
    </source>
</evidence>
<protein>
    <recommendedName>
        <fullName evidence="2">Ubiquitin-like domain-containing protein</fullName>
    </recommendedName>
</protein>
<dbReference type="AlphaFoldDB" id="A0A9W8BB07"/>
<feature type="domain" description="Ubiquitin-like" evidence="2">
    <location>
        <begin position="445"/>
        <end position="501"/>
    </location>
</feature>
<organism evidence="3 4">
    <name type="scientific">Dimargaris verticillata</name>
    <dbReference type="NCBI Taxonomy" id="2761393"/>
    <lineage>
        <taxon>Eukaryota</taxon>
        <taxon>Fungi</taxon>
        <taxon>Fungi incertae sedis</taxon>
        <taxon>Zoopagomycota</taxon>
        <taxon>Kickxellomycotina</taxon>
        <taxon>Dimargaritomycetes</taxon>
        <taxon>Dimargaritales</taxon>
        <taxon>Dimargaritaceae</taxon>
        <taxon>Dimargaris</taxon>
    </lineage>
</organism>
<gene>
    <name evidence="3" type="ORF">H4R34_000892</name>
</gene>
<dbReference type="Proteomes" id="UP001151582">
    <property type="component" value="Unassembled WGS sequence"/>
</dbReference>
<dbReference type="CDD" id="cd01763">
    <property type="entry name" value="Ubl_SUMO_like"/>
    <property type="match status" value="1"/>
</dbReference>
<evidence type="ECO:0000259" key="2">
    <source>
        <dbReference type="PROSITE" id="PS50053"/>
    </source>
</evidence>
<dbReference type="Gene3D" id="3.10.20.90">
    <property type="entry name" value="Phosphatidylinositol 3-kinase Catalytic Subunit, Chain A, domain 1"/>
    <property type="match status" value="2"/>
</dbReference>
<feature type="compositionally biased region" description="Polar residues" evidence="1">
    <location>
        <begin position="227"/>
        <end position="241"/>
    </location>
</feature>
<evidence type="ECO:0000313" key="4">
    <source>
        <dbReference type="Proteomes" id="UP001151582"/>
    </source>
</evidence>
<comment type="caution">
    <text evidence="3">The sequence shown here is derived from an EMBL/GenBank/DDBJ whole genome shotgun (WGS) entry which is preliminary data.</text>
</comment>